<comment type="caution">
    <text evidence="2">The sequence shown here is derived from an EMBL/GenBank/DDBJ whole genome shotgun (WGS) entry which is preliminary data.</text>
</comment>
<feature type="compositionally biased region" description="Polar residues" evidence="1">
    <location>
        <begin position="1"/>
        <end position="11"/>
    </location>
</feature>
<evidence type="ECO:0000313" key="3">
    <source>
        <dbReference type="Proteomes" id="UP001597212"/>
    </source>
</evidence>
<reference evidence="3" key="1">
    <citation type="journal article" date="2019" name="Int. J. Syst. Evol. Microbiol.">
        <title>The Global Catalogue of Microorganisms (GCM) 10K type strain sequencing project: providing services to taxonomists for standard genome sequencing and annotation.</title>
        <authorList>
            <consortium name="The Broad Institute Genomics Platform"/>
            <consortium name="The Broad Institute Genome Sequencing Center for Infectious Disease"/>
            <person name="Wu L."/>
            <person name="Ma J."/>
        </authorList>
    </citation>
    <scope>NUCLEOTIDE SEQUENCE [LARGE SCALE GENOMIC DNA]</scope>
    <source>
        <strain evidence="3">CCM 8912</strain>
    </source>
</reference>
<name>A0ABW4CWC0_9LACO</name>
<dbReference type="EMBL" id="JBHTOK010000073">
    <property type="protein sequence ID" value="MFD1441669.1"/>
    <property type="molecule type" value="Genomic_DNA"/>
</dbReference>
<organism evidence="2 3">
    <name type="scientific">Lacticaseibacillus hegangensis</name>
    <dbReference type="NCBI Taxonomy" id="2486010"/>
    <lineage>
        <taxon>Bacteria</taxon>
        <taxon>Bacillati</taxon>
        <taxon>Bacillota</taxon>
        <taxon>Bacilli</taxon>
        <taxon>Lactobacillales</taxon>
        <taxon>Lactobacillaceae</taxon>
        <taxon>Lacticaseibacillus</taxon>
    </lineage>
</organism>
<evidence type="ECO:0000256" key="1">
    <source>
        <dbReference type="SAM" id="MobiDB-lite"/>
    </source>
</evidence>
<keyword evidence="3" id="KW-1185">Reference proteome</keyword>
<evidence type="ECO:0000313" key="2">
    <source>
        <dbReference type="EMBL" id="MFD1441669.1"/>
    </source>
</evidence>
<dbReference type="InterPro" id="IPR035528">
    <property type="entry name" value="DUF5388"/>
</dbReference>
<gene>
    <name evidence="2" type="ORF">ACFQ5K_09815</name>
</gene>
<dbReference type="Proteomes" id="UP001597212">
    <property type="component" value="Unassembled WGS sequence"/>
</dbReference>
<dbReference type="Pfam" id="PF17363">
    <property type="entry name" value="DUF5388"/>
    <property type="match status" value="1"/>
</dbReference>
<feature type="region of interest" description="Disordered" evidence="1">
    <location>
        <begin position="1"/>
        <end position="25"/>
    </location>
</feature>
<dbReference type="RefSeq" id="WP_125756217.1">
    <property type="nucleotide sequence ID" value="NZ_JBHTOK010000073.1"/>
</dbReference>
<accession>A0ABW4CWC0</accession>
<protein>
    <submittedName>
        <fullName evidence="2">DUF5388 domain-containing protein</fullName>
    </submittedName>
</protein>
<proteinExistence type="predicted"/>
<sequence>MALVTHNNTPKNEPKSAGSKRKLLTRGPKVEVKEQVGRQAFTDEGEGTPAKVDIPETVTIPTNVRVDNHVRNQVQALINLGYGETTKDVIQSLLSERVEQLEDSEYKRFSDMVNILEQKDVLHAASKKRKTR</sequence>